<dbReference type="Gene3D" id="1.10.510.10">
    <property type="entry name" value="Transferase(Phosphotransferase) domain 1"/>
    <property type="match status" value="1"/>
</dbReference>
<dbReference type="InterPro" id="IPR011009">
    <property type="entry name" value="Kinase-like_dom_sf"/>
</dbReference>
<accession>A0A6A6BIG6</accession>
<gene>
    <name evidence="2" type="ORF">K452DRAFT_226940</name>
</gene>
<name>A0A6A6BIG6_9PEZI</name>
<proteinExistence type="predicted"/>
<dbReference type="EMBL" id="ML995484">
    <property type="protein sequence ID" value="KAF2142627.1"/>
    <property type="molecule type" value="Genomic_DNA"/>
</dbReference>
<dbReference type="GeneID" id="54294361"/>
<evidence type="ECO:0000313" key="2">
    <source>
        <dbReference type="EMBL" id="KAF2142627.1"/>
    </source>
</evidence>
<sequence>MPSNSWSIIQKGTSITTASGRYLVVNKIIQESETPLRRIGLAVFDNQKFILKYVPDSDFRHIQDIYSRLDGCIYVRQLRDTIKEHSILIHDYLSDDLLSLVSRKTTSAQDRKRILRDTLRGIAALHEKDIVHTDIKPNNILVAMKTEARGCAVEKVQLADIEDAAYVPPGSDIIGKLVGNRMWRSPEAHANGPVNKPSDVFSFGIVCIYAILGRVIFAVGKEELSDDVEPQAIIIERQISYFADMEGFNGLLEHLGNSQWRPIFQYIRSGFGRDNPREPITLWKDIDTDFKSLVAGLTNFDPKKRLTAAEALEHKWFQDV</sequence>
<dbReference type="Proteomes" id="UP000799438">
    <property type="component" value="Unassembled WGS sequence"/>
</dbReference>
<dbReference type="GO" id="GO:0005524">
    <property type="term" value="F:ATP binding"/>
    <property type="evidence" value="ECO:0007669"/>
    <property type="project" value="InterPro"/>
</dbReference>
<keyword evidence="3" id="KW-1185">Reference proteome</keyword>
<feature type="domain" description="Protein kinase" evidence="1">
    <location>
        <begin position="1"/>
        <end position="317"/>
    </location>
</feature>
<dbReference type="PANTHER" id="PTHR44167:SF24">
    <property type="entry name" value="SERINE_THREONINE-PROTEIN KINASE CHK2"/>
    <property type="match status" value="1"/>
</dbReference>
<dbReference type="Pfam" id="PF00069">
    <property type="entry name" value="Pkinase"/>
    <property type="match status" value="1"/>
</dbReference>
<dbReference type="OrthoDB" id="4062651at2759"/>
<dbReference type="SMART" id="SM00220">
    <property type="entry name" value="S_TKc"/>
    <property type="match status" value="1"/>
</dbReference>
<dbReference type="PROSITE" id="PS00108">
    <property type="entry name" value="PROTEIN_KINASE_ST"/>
    <property type="match status" value="1"/>
</dbReference>
<dbReference type="GO" id="GO:0004674">
    <property type="term" value="F:protein serine/threonine kinase activity"/>
    <property type="evidence" value="ECO:0007669"/>
    <property type="project" value="TreeGrafter"/>
</dbReference>
<dbReference type="GO" id="GO:0005634">
    <property type="term" value="C:nucleus"/>
    <property type="evidence" value="ECO:0007669"/>
    <property type="project" value="TreeGrafter"/>
</dbReference>
<dbReference type="PROSITE" id="PS50011">
    <property type="entry name" value="PROTEIN_KINASE_DOM"/>
    <property type="match status" value="1"/>
</dbReference>
<evidence type="ECO:0000259" key="1">
    <source>
        <dbReference type="PROSITE" id="PS50011"/>
    </source>
</evidence>
<dbReference type="PANTHER" id="PTHR44167">
    <property type="entry name" value="OVARIAN-SPECIFIC SERINE/THREONINE-PROTEIN KINASE LOK-RELATED"/>
    <property type="match status" value="1"/>
</dbReference>
<dbReference type="GO" id="GO:0044773">
    <property type="term" value="P:mitotic DNA damage checkpoint signaling"/>
    <property type="evidence" value="ECO:0007669"/>
    <property type="project" value="TreeGrafter"/>
</dbReference>
<dbReference type="InterPro" id="IPR000719">
    <property type="entry name" value="Prot_kinase_dom"/>
</dbReference>
<dbReference type="RefSeq" id="XP_033398339.1">
    <property type="nucleotide sequence ID" value="XM_033536865.1"/>
</dbReference>
<protein>
    <recommendedName>
        <fullName evidence="1">Protein kinase domain-containing protein</fullName>
    </recommendedName>
</protein>
<dbReference type="AlphaFoldDB" id="A0A6A6BIG6"/>
<dbReference type="SUPFAM" id="SSF56112">
    <property type="entry name" value="Protein kinase-like (PK-like)"/>
    <property type="match status" value="1"/>
</dbReference>
<evidence type="ECO:0000313" key="3">
    <source>
        <dbReference type="Proteomes" id="UP000799438"/>
    </source>
</evidence>
<reference evidence="2" key="1">
    <citation type="journal article" date="2020" name="Stud. Mycol.">
        <title>101 Dothideomycetes genomes: a test case for predicting lifestyles and emergence of pathogens.</title>
        <authorList>
            <person name="Haridas S."/>
            <person name="Albert R."/>
            <person name="Binder M."/>
            <person name="Bloem J."/>
            <person name="Labutti K."/>
            <person name="Salamov A."/>
            <person name="Andreopoulos B."/>
            <person name="Baker S."/>
            <person name="Barry K."/>
            <person name="Bills G."/>
            <person name="Bluhm B."/>
            <person name="Cannon C."/>
            <person name="Castanera R."/>
            <person name="Culley D."/>
            <person name="Daum C."/>
            <person name="Ezra D."/>
            <person name="Gonzalez J."/>
            <person name="Henrissat B."/>
            <person name="Kuo A."/>
            <person name="Liang C."/>
            <person name="Lipzen A."/>
            <person name="Lutzoni F."/>
            <person name="Magnuson J."/>
            <person name="Mondo S."/>
            <person name="Nolan M."/>
            <person name="Ohm R."/>
            <person name="Pangilinan J."/>
            <person name="Park H.-J."/>
            <person name="Ramirez L."/>
            <person name="Alfaro M."/>
            <person name="Sun H."/>
            <person name="Tritt A."/>
            <person name="Yoshinaga Y."/>
            <person name="Zwiers L.-H."/>
            <person name="Turgeon B."/>
            <person name="Goodwin S."/>
            <person name="Spatafora J."/>
            <person name="Crous P."/>
            <person name="Grigoriev I."/>
        </authorList>
    </citation>
    <scope>NUCLEOTIDE SEQUENCE</scope>
    <source>
        <strain evidence="2">CBS 121167</strain>
    </source>
</reference>
<dbReference type="InterPro" id="IPR008271">
    <property type="entry name" value="Ser/Thr_kinase_AS"/>
</dbReference>
<organism evidence="2 3">
    <name type="scientific">Aplosporella prunicola CBS 121167</name>
    <dbReference type="NCBI Taxonomy" id="1176127"/>
    <lineage>
        <taxon>Eukaryota</taxon>
        <taxon>Fungi</taxon>
        <taxon>Dikarya</taxon>
        <taxon>Ascomycota</taxon>
        <taxon>Pezizomycotina</taxon>
        <taxon>Dothideomycetes</taxon>
        <taxon>Dothideomycetes incertae sedis</taxon>
        <taxon>Botryosphaeriales</taxon>
        <taxon>Aplosporellaceae</taxon>
        <taxon>Aplosporella</taxon>
    </lineage>
</organism>